<accession>U4L4N5</accession>
<reference evidence="1 2" key="1">
    <citation type="journal article" date="2013" name="PLoS Genet.">
        <title>The genome and development-dependent transcriptomes of Pyronema confluens: a window into fungal evolution.</title>
        <authorList>
            <person name="Traeger S."/>
            <person name="Altegoer F."/>
            <person name="Freitag M."/>
            <person name="Gabaldon T."/>
            <person name="Kempken F."/>
            <person name="Kumar A."/>
            <person name="Marcet-Houben M."/>
            <person name="Poggeler S."/>
            <person name="Stajich J.E."/>
            <person name="Nowrousian M."/>
        </authorList>
    </citation>
    <scope>NUCLEOTIDE SEQUENCE [LARGE SCALE GENOMIC DNA]</scope>
    <source>
        <strain evidence="2">CBS 100304</strain>
        <tissue evidence="1">Vegetative mycelium</tissue>
    </source>
</reference>
<dbReference type="Proteomes" id="UP000018144">
    <property type="component" value="Unassembled WGS sequence"/>
</dbReference>
<evidence type="ECO:0000313" key="2">
    <source>
        <dbReference type="Proteomes" id="UP000018144"/>
    </source>
</evidence>
<sequence>MGLEWSQERAEKYLVAKCKKQISEVNREKLKKVGLVGPRTTVRLEREAAALQAAAALDEAATAEGIMTTGDGSIPPVFVSLIAEPRHKHHIAMDRIWQEFGRHLDTLRNR</sequence>
<dbReference type="EMBL" id="HF935675">
    <property type="protein sequence ID" value="CCX12022.1"/>
    <property type="molecule type" value="Genomic_DNA"/>
</dbReference>
<keyword evidence="2" id="KW-1185">Reference proteome</keyword>
<gene>
    <name evidence="1" type="ORF">PCON_11616</name>
</gene>
<evidence type="ECO:0000313" key="1">
    <source>
        <dbReference type="EMBL" id="CCX12022.1"/>
    </source>
</evidence>
<proteinExistence type="predicted"/>
<organism evidence="1 2">
    <name type="scientific">Pyronema omphalodes (strain CBS 100304)</name>
    <name type="common">Pyronema confluens</name>
    <dbReference type="NCBI Taxonomy" id="1076935"/>
    <lineage>
        <taxon>Eukaryota</taxon>
        <taxon>Fungi</taxon>
        <taxon>Dikarya</taxon>
        <taxon>Ascomycota</taxon>
        <taxon>Pezizomycotina</taxon>
        <taxon>Pezizomycetes</taxon>
        <taxon>Pezizales</taxon>
        <taxon>Pyronemataceae</taxon>
        <taxon>Pyronema</taxon>
    </lineage>
</organism>
<name>U4L4N5_PYROM</name>
<dbReference type="AlphaFoldDB" id="U4L4N5"/>
<protein>
    <submittedName>
        <fullName evidence="1">Uncharacterized protein</fullName>
    </submittedName>
</protein>